<dbReference type="Pfam" id="PF12802">
    <property type="entry name" value="MarR_2"/>
    <property type="match status" value="1"/>
</dbReference>
<evidence type="ECO:0000313" key="2">
    <source>
        <dbReference type="EMBL" id="GCD97759.1"/>
    </source>
</evidence>
<feature type="domain" description="HTH marR-type" evidence="1">
    <location>
        <begin position="11"/>
        <end position="147"/>
    </location>
</feature>
<dbReference type="OrthoDB" id="3295125at2"/>
<dbReference type="AlphaFoldDB" id="A0A401YT51"/>
<evidence type="ECO:0000313" key="3">
    <source>
        <dbReference type="Proteomes" id="UP000286931"/>
    </source>
</evidence>
<sequence>MSSTDPAAEEHRRIAAGLAAILPVLHRTVDRRLVSDFDHPKPPEAHLAVLRVVDEHEGITVREVAETLLMKPNNVSALISKLVDDGAMERHVDPDDKRLVRLRLTAEARRRSATVDALVTGYIVGALRTMSDGEVAALGSAVGALAELTRQVQPRNT</sequence>
<dbReference type="PROSITE" id="PS50995">
    <property type="entry name" value="HTH_MARR_2"/>
    <property type="match status" value="1"/>
</dbReference>
<dbReference type="Proteomes" id="UP000286931">
    <property type="component" value="Unassembled WGS sequence"/>
</dbReference>
<dbReference type="Gene3D" id="1.10.10.10">
    <property type="entry name" value="Winged helix-like DNA-binding domain superfamily/Winged helix DNA-binding domain"/>
    <property type="match status" value="1"/>
</dbReference>
<comment type="caution">
    <text evidence="2">The sequence shown here is derived from an EMBL/GenBank/DDBJ whole genome shotgun (WGS) entry which is preliminary data.</text>
</comment>
<organism evidence="2 3">
    <name type="scientific">Embleya hyalina</name>
    <dbReference type="NCBI Taxonomy" id="516124"/>
    <lineage>
        <taxon>Bacteria</taxon>
        <taxon>Bacillati</taxon>
        <taxon>Actinomycetota</taxon>
        <taxon>Actinomycetes</taxon>
        <taxon>Kitasatosporales</taxon>
        <taxon>Streptomycetaceae</taxon>
        <taxon>Embleya</taxon>
    </lineage>
</organism>
<dbReference type="SUPFAM" id="SSF46785">
    <property type="entry name" value="Winged helix' DNA-binding domain"/>
    <property type="match status" value="1"/>
</dbReference>
<dbReference type="GO" id="GO:0003700">
    <property type="term" value="F:DNA-binding transcription factor activity"/>
    <property type="evidence" value="ECO:0007669"/>
    <property type="project" value="InterPro"/>
</dbReference>
<proteinExistence type="predicted"/>
<dbReference type="RefSeq" id="WP_126639718.1">
    <property type="nucleotide sequence ID" value="NZ_BIFH01000025.1"/>
</dbReference>
<evidence type="ECO:0000259" key="1">
    <source>
        <dbReference type="PROSITE" id="PS50995"/>
    </source>
</evidence>
<dbReference type="InterPro" id="IPR036390">
    <property type="entry name" value="WH_DNA-bd_sf"/>
</dbReference>
<dbReference type="InterPro" id="IPR000835">
    <property type="entry name" value="HTH_MarR-typ"/>
</dbReference>
<name>A0A401YT51_9ACTN</name>
<keyword evidence="3" id="KW-1185">Reference proteome</keyword>
<accession>A0A401YT51</accession>
<dbReference type="InterPro" id="IPR036388">
    <property type="entry name" value="WH-like_DNA-bd_sf"/>
</dbReference>
<dbReference type="PANTHER" id="PTHR33164">
    <property type="entry name" value="TRANSCRIPTIONAL REGULATOR, MARR FAMILY"/>
    <property type="match status" value="1"/>
</dbReference>
<dbReference type="PANTHER" id="PTHR33164:SF103">
    <property type="entry name" value="REGULATORY PROTEIN MARR"/>
    <property type="match status" value="1"/>
</dbReference>
<dbReference type="GO" id="GO:0006950">
    <property type="term" value="P:response to stress"/>
    <property type="evidence" value="ECO:0007669"/>
    <property type="project" value="TreeGrafter"/>
</dbReference>
<reference evidence="2 3" key="1">
    <citation type="submission" date="2018-12" db="EMBL/GenBank/DDBJ databases">
        <title>Draft genome sequence of Embleya hyalina NBRC 13850T.</title>
        <authorList>
            <person name="Komaki H."/>
            <person name="Hosoyama A."/>
            <person name="Kimura A."/>
            <person name="Ichikawa N."/>
            <person name="Tamura T."/>
        </authorList>
    </citation>
    <scope>NUCLEOTIDE SEQUENCE [LARGE SCALE GENOMIC DNA]</scope>
    <source>
        <strain evidence="2 3">NBRC 13850</strain>
    </source>
</reference>
<dbReference type="EMBL" id="BIFH01000025">
    <property type="protein sequence ID" value="GCD97759.1"/>
    <property type="molecule type" value="Genomic_DNA"/>
</dbReference>
<dbReference type="SMART" id="SM00347">
    <property type="entry name" value="HTH_MARR"/>
    <property type="match status" value="1"/>
</dbReference>
<gene>
    <name evidence="2" type="ORF">EHYA_05455</name>
</gene>
<dbReference type="InterPro" id="IPR039422">
    <property type="entry name" value="MarR/SlyA-like"/>
</dbReference>
<protein>
    <submittedName>
        <fullName evidence="2">MarR family transcriptional regulator</fullName>
    </submittedName>
</protein>